<dbReference type="Gene3D" id="1.20.1250.20">
    <property type="entry name" value="MFS general substrate transporter like domains"/>
    <property type="match status" value="1"/>
</dbReference>
<dbReference type="AlphaFoldDB" id="A0A8H7T3N0"/>
<dbReference type="EMBL" id="JAFJYH010000366">
    <property type="protein sequence ID" value="KAG4412597.1"/>
    <property type="molecule type" value="Genomic_DNA"/>
</dbReference>
<evidence type="ECO:0000256" key="4">
    <source>
        <dbReference type="ARBA" id="ARBA00022989"/>
    </source>
</evidence>
<accession>A0A8H7T3N0</accession>
<name>A0A8H7T3N0_9HELO</name>
<feature type="transmembrane region" description="Helical" evidence="6">
    <location>
        <begin position="155"/>
        <end position="172"/>
    </location>
</feature>
<dbReference type="InterPro" id="IPR050360">
    <property type="entry name" value="MFS_Sugar_Transporters"/>
</dbReference>
<dbReference type="PANTHER" id="PTHR48022:SF10">
    <property type="entry name" value="MAJOR FACILITATOR SUPERFAMILY (MFS) PROFILE DOMAIN-CONTAINING PROTEIN"/>
    <property type="match status" value="1"/>
</dbReference>
<dbReference type="OrthoDB" id="6612291at2759"/>
<evidence type="ECO:0000313" key="8">
    <source>
        <dbReference type="EMBL" id="KAG4412597.1"/>
    </source>
</evidence>
<comment type="similarity">
    <text evidence="2">Belongs to the major facilitator superfamily. Sugar transporter (TC 2.A.1.1) family.</text>
</comment>
<evidence type="ECO:0000259" key="7">
    <source>
        <dbReference type="PROSITE" id="PS50850"/>
    </source>
</evidence>
<dbReference type="InterPro" id="IPR020846">
    <property type="entry name" value="MFS_dom"/>
</dbReference>
<evidence type="ECO:0000256" key="2">
    <source>
        <dbReference type="ARBA" id="ARBA00010992"/>
    </source>
</evidence>
<feature type="domain" description="Major facilitator superfamily (MFS) profile" evidence="7">
    <location>
        <begin position="18"/>
        <end position="296"/>
    </location>
</feature>
<organism evidence="8 9">
    <name type="scientific">Cadophora malorum</name>
    <dbReference type="NCBI Taxonomy" id="108018"/>
    <lineage>
        <taxon>Eukaryota</taxon>
        <taxon>Fungi</taxon>
        <taxon>Dikarya</taxon>
        <taxon>Ascomycota</taxon>
        <taxon>Pezizomycotina</taxon>
        <taxon>Leotiomycetes</taxon>
        <taxon>Helotiales</taxon>
        <taxon>Ploettnerulaceae</taxon>
        <taxon>Cadophora</taxon>
    </lineage>
</organism>
<comment type="subcellular location">
    <subcellularLocation>
        <location evidence="1">Membrane</location>
        <topology evidence="1">Multi-pass membrane protein</topology>
    </subcellularLocation>
</comment>
<dbReference type="PROSITE" id="PS50850">
    <property type="entry name" value="MFS"/>
    <property type="match status" value="1"/>
</dbReference>
<reference evidence="8" key="1">
    <citation type="submission" date="2021-02" db="EMBL/GenBank/DDBJ databases">
        <title>Genome sequence Cadophora malorum strain M34.</title>
        <authorList>
            <person name="Stefanovic E."/>
            <person name="Vu D."/>
            <person name="Scully C."/>
            <person name="Dijksterhuis J."/>
            <person name="Roader J."/>
            <person name="Houbraken J."/>
        </authorList>
    </citation>
    <scope>NUCLEOTIDE SEQUENCE</scope>
    <source>
        <strain evidence="8">M34</strain>
    </source>
</reference>
<sequence length="296" mass="32209">MSTDTDKPTTPKLRTILSYLVPSLTNCQFGFSTVSISGFQAMTGFLSTYGHIDPSTPTGWNMGLIPQQLAASFVNFGTILGILLSHPLRHYLSCRHGLWLACVVSVIGSGLQFKHSAVGGLYARRIIIGLSNGLLMGFANPCTAESAPAHLREKVTSLFAVWFCAGGVLGAVTNNFTQGLGTSWAFKIPLTCHITIPSLLFVLVAFIPESPRWLLAHGRGDAARISLSILRGYAQHTSQPVNIDAIEKELLEIQNSIDSQRSSKSKSKPKQSHLKQYLTLFNPTNRLRTLLCLALL</sequence>
<feature type="transmembrane region" description="Helical" evidence="6">
    <location>
        <begin position="184"/>
        <end position="207"/>
    </location>
</feature>
<proteinExistence type="inferred from homology"/>
<dbReference type="Proteomes" id="UP000664132">
    <property type="component" value="Unassembled WGS sequence"/>
</dbReference>
<dbReference type="GO" id="GO:0016020">
    <property type="term" value="C:membrane"/>
    <property type="evidence" value="ECO:0007669"/>
    <property type="project" value="UniProtKB-SubCell"/>
</dbReference>
<comment type="caution">
    <text evidence="8">The sequence shown here is derived from an EMBL/GenBank/DDBJ whole genome shotgun (WGS) entry which is preliminary data.</text>
</comment>
<keyword evidence="5 6" id="KW-0472">Membrane</keyword>
<feature type="transmembrane region" description="Helical" evidence="6">
    <location>
        <begin position="64"/>
        <end position="84"/>
    </location>
</feature>
<keyword evidence="9" id="KW-1185">Reference proteome</keyword>
<dbReference type="InterPro" id="IPR005828">
    <property type="entry name" value="MFS_sugar_transport-like"/>
</dbReference>
<evidence type="ECO:0000256" key="5">
    <source>
        <dbReference type="ARBA" id="ARBA00023136"/>
    </source>
</evidence>
<dbReference type="PANTHER" id="PTHR48022">
    <property type="entry name" value="PLASTIDIC GLUCOSE TRANSPORTER 4"/>
    <property type="match status" value="1"/>
</dbReference>
<feature type="transmembrane region" description="Helical" evidence="6">
    <location>
        <begin position="96"/>
        <end position="113"/>
    </location>
</feature>
<evidence type="ECO:0000256" key="3">
    <source>
        <dbReference type="ARBA" id="ARBA00022692"/>
    </source>
</evidence>
<gene>
    <name evidence="8" type="ORF">IFR04_014255</name>
</gene>
<keyword evidence="3 6" id="KW-0812">Transmembrane</keyword>
<keyword evidence="4 6" id="KW-1133">Transmembrane helix</keyword>
<dbReference type="GO" id="GO:0005351">
    <property type="term" value="F:carbohydrate:proton symporter activity"/>
    <property type="evidence" value="ECO:0007669"/>
    <property type="project" value="TreeGrafter"/>
</dbReference>
<dbReference type="InterPro" id="IPR036259">
    <property type="entry name" value="MFS_trans_sf"/>
</dbReference>
<evidence type="ECO:0000256" key="1">
    <source>
        <dbReference type="ARBA" id="ARBA00004141"/>
    </source>
</evidence>
<dbReference type="SUPFAM" id="SSF103473">
    <property type="entry name" value="MFS general substrate transporter"/>
    <property type="match status" value="1"/>
</dbReference>
<evidence type="ECO:0000256" key="6">
    <source>
        <dbReference type="SAM" id="Phobius"/>
    </source>
</evidence>
<evidence type="ECO:0000313" key="9">
    <source>
        <dbReference type="Proteomes" id="UP000664132"/>
    </source>
</evidence>
<dbReference type="Pfam" id="PF00083">
    <property type="entry name" value="Sugar_tr"/>
    <property type="match status" value="1"/>
</dbReference>
<protein>
    <recommendedName>
        <fullName evidence="7">Major facilitator superfamily (MFS) profile domain-containing protein</fullName>
    </recommendedName>
</protein>